<dbReference type="InterPro" id="IPR027417">
    <property type="entry name" value="P-loop_NTPase"/>
</dbReference>
<evidence type="ECO:0000313" key="3">
    <source>
        <dbReference type="Proteomes" id="UP001303889"/>
    </source>
</evidence>
<dbReference type="EMBL" id="MU856669">
    <property type="protein sequence ID" value="KAK3896422.1"/>
    <property type="molecule type" value="Genomic_DNA"/>
</dbReference>
<gene>
    <name evidence="2" type="ORF">C8A05DRAFT_20596</name>
</gene>
<dbReference type="Gene3D" id="3.40.50.300">
    <property type="entry name" value="P-loop containing nucleotide triphosphate hydrolases"/>
    <property type="match status" value="1"/>
</dbReference>
<accession>A0AAN6M7J0</accession>
<reference evidence="2" key="2">
    <citation type="submission" date="2023-05" db="EMBL/GenBank/DDBJ databases">
        <authorList>
            <consortium name="Lawrence Berkeley National Laboratory"/>
            <person name="Steindorff A."/>
            <person name="Hensen N."/>
            <person name="Bonometti L."/>
            <person name="Westerberg I."/>
            <person name="Brannstrom I.O."/>
            <person name="Guillou S."/>
            <person name="Cros-Aarteil S."/>
            <person name="Calhoun S."/>
            <person name="Haridas S."/>
            <person name="Kuo A."/>
            <person name="Mondo S."/>
            <person name="Pangilinan J."/>
            <person name="Riley R."/>
            <person name="Labutti K."/>
            <person name="Andreopoulos B."/>
            <person name="Lipzen A."/>
            <person name="Chen C."/>
            <person name="Yanf M."/>
            <person name="Daum C."/>
            <person name="Ng V."/>
            <person name="Clum A."/>
            <person name="Ohm R."/>
            <person name="Martin F."/>
            <person name="Silar P."/>
            <person name="Natvig D."/>
            <person name="Lalanne C."/>
            <person name="Gautier V."/>
            <person name="Ament-Velasquez S.L."/>
            <person name="Kruys A."/>
            <person name="Hutchinson M.I."/>
            <person name="Powell A.J."/>
            <person name="Barry K."/>
            <person name="Miller A.N."/>
            <person name="Grigoriev I.V."/>
            <person name="Debuchy R."/>
            <person name="Gladieux P."/>
            <person name="Thoren M.H."/>
            <person name="Johannesson H."/>
        </authorList>
    </citation>
    <scope>NUCLEOTIDE SEQUENCE</scope>
    <source>
        <strain evidence="2">CBS 103.79</strain>
    </source>
</reference>
<dbReference type="Pfam" id="PF13401">
    <property type="entry name" value="AAA_22"/>
    <property type="match status" value="1"/>
</dbReference>
<sequence>MYAAVSTWLTRGVIVPYACNPDFVGRSDILEKLKGQLSHRQPQTKWHLRAALYGLGGIGKTQIALAYTYWLQEECPDVSVFWVHTSSAERFRQSYTSIAHECYIPGYDDPKADVVLLLKRWLERKDRGRWLMVIDNADDTQ</sequence>
<dbReference type="Proteomes" id="UP001303889">
    <property type="component" value="Unassembled WGS sequence"/>
</dbReference>
<protein>
    <recommendedName>
        <fullName evidence="1">ORC1/DEAH AAA+ ATPase domain-containing protein</fullName>
    </recommendedName>
</protein>
<dbReference type="PANTHER" id="PTHR47691:SF3">
    <property type="entry name" value="HTH-TYPE TRANSCRIPTIONAL REGULATOR RV0890C-RELATED"/>
    <property type="match status" value="1"/>
</dbReference>
<feature type="non-terminal residue" evidence="2">
    <location>
        <position position="141"/>
    </location>
</feature>
<dbReference type="GO" id="GO:0016887">
    <property type="term" value="F:ATP hydrolysis activity"/>
    <property type="evidence" value="ECO:0007669"/>
    <property type="project" value="InterPro"/>
</dbReference>
<reference evidence="2" key="1">
    <citation type="journal article" date="2023" name="Mol. Phylogenet. Evol.">
        <title>Genome-scale phylogeny and comparative genomics of the fungal order Sordariales.</title>
        <authorList>
            <person name="Hensen N."/>
            <person name="Bonometti L."/>
            <person name="Westerberg I."/>
            <person name="Brannstrom I.O."/>
            <person name="Guillou S."/>
            <person name="Cros-Aarteil S."/>
            <person name="Calhoun S."/>
            <person name="Haridas S."/>
            <person name="Kuo A."/>
            <person name="Mondo S."/>
            <person name="Pangilinan J."/>
            <person name="Riley R."/>
            <person name="LaButti K."/>
            <person name="Andreopoulos B."/>
            <person name="Lipzen A."/>
            <person name="Chen C."/>
            <person name="Yan M."/>
            <person name="Daum C."/>
            <person name="Ng V."/>
            <person name="Clum A."/>
            <person name="Steindorff A."/>
            <person name="Ohm R.A."/>
            <person name="Martin F."/>
            <person name="Silar P."/>
            <person name="Natvig D.O."/>
            <person name="Lalanne C."/>
            <person name="Gautier V."/>
            <person name="Ament-Velasquez S.L."/>
            <person name="Kruys A."/>
            <person name="Hutchinson M.I."/>
            <person name="Powell A.J."/>
            <person name="Barry K."/>
            <person name="Miller A.N."/>
            <person name="Grigoriev I.V."/>
            <person name="Debuchy R."/>
            <person name="Gladieux P."/>
            <person name="Hiltunen Thoren M."/>
            <person name="Johannesson H."/>
        </authorList>
    </citation>
    <scope>NUCLEOTIDE SEQUENCE</scope>
    <source>
        <strain evidence="2">CBS 103.79</strain>
    </source>
</reference>
<organism evidence="2 3">
    <name type="scientific">Staphylotrichum tortipilum</name>
    <dbReference type="NCBI Taxonomy" id="2831512"/>
    <lineage>
        <taxon>Eukaryota</taxon>
        <taxon>Fungi</taxon>
        <taxon>Dikarya</taxon>
        <taxon>Ascomycota</taxon>
        <taxon>Pezizomycotina</taxon>
        <taxon>Sordariomycetes</taxon>
        <taxon>Sordariomycetidae</taxon>
        <taxon>Sordariales</taxon>
        <taxon>Chaetomiaceae</taxon>
        <taxon>Staphylotrichum</taxon>
    </lineage>
</organism>
<comment type="caution">
    <text evidence="2">The sequence shown here is derived from an EMBL/GenBank/DDBJ whole genome shotgun (WGS) entry which is preliminary data.</text>
</comment>
<dbReference type="AlphaFoldDB" id="A0AAN6M7J0"/>
<dbReference type="SUPFAM" id="SSF52540">
    <property type="entry name" value="P-loop containing nucleoside triphosphate hydrolases"/>
    <property type="match status" value="1"/>
</dbReference>
<dbReference type="PANTHER" id="PTHR47691">
    <property type="entry name" value="REGULATOR-RELATED"/>
    <property type="match status" value="1"/>
</dbReference>
<evidence type="ECO:0000313" key="2">
    <source>
        <dbReference type="EMBL" id="KAK3896422.1"/>
    </source>
</evidence>
<evidence type="ECO:0000259" key="1">
    <source>
        <dbReference type="Pfam" id="PF13401"/>
    </source>
</evidence>
<feature type="domain" description="ORC1/DEAH AAA+ ATPase" evidence="1">
    <location>
        <begin position="51"/>
        <end position="138"/>
    </location>
</feature>
<dbReference type="InterPro" id="IPR049945">
    <property type="entry name" value="AAA_22"/>
</dbReference>
<keyword evidence="3" id="KW-1185">Reference proteome</keyword>
<name>A0AAN6M7J0_9PEZI</name>
<proteinExistence type="predicted"/>